<comment type="similarity">
    <text evidence="1">Belongs to the glycosyltransferase 77 family.</text>
</comment>
<dbReference type="Proteomes" id="UP000253551">
    <property type="component" value="Unassembled WGS sequence"/>
</dbReference>
<organism evidence="4 5">
    <name type="scientific">Rhizopus stolonifer</name>
    <name type="common">Rhizopus nigricans</name>
    <dbReference type="NCBI Taxonomy" id="4846"/>
    <lineage>
        <taxon>Eukaryota</taxon>
        <taxon>Fungi</taxon>
        <taxon>Fungi incertae sedis</taxon>
        <taxon>Mucoromycota</taxon>
        <taxon>Mucoromycotina</taxon>
        <taxon>Mucoromycetes</taxon>
        <taxon>Mucorales</taxon>
        <taxon>Mucorineae</taxon>
        <taxon>Rhizopodaceae</taxon>
        <taxon>Rhizopus</taxon>
    </lineage>
</organism>
<reference evidence="4 5" key="1">
    <citation type="journal article" date="2018" name="G3 (Bethesda)">
        <title>Phylogenetic and Phylogenomic Definition of Rhizopus Species.</title>
        <authorList>
            <person name="Gryganskyi A.P."/>
            <person name="Golan J."/>
            <person name="Dolatabadi S."/>
            <person name="Mondo S."/>
            <person name="Robb S."/>
            <person name="Idnurm A."/>
            <person name="Muszewska A."/>
            <person name="Steczkiewicz K."/>
            <person name="Masonjones S."/>
            <person name="Liao H.L."/>
            <person name="Gajdeczka M.T."/>
            <person name="Anike F."/>
            <person name="Vuek A."/>
            <person name="Anishchenko I.M."/>
            <person name="Voigt K."/>
            <person name="de Hoog G.S."/>
            <person name="Smith M.E."/>
            <person name="Heitman J."/>
            <person name="Vilgalys R."/>
            <person name="Stajich J.E."/>
        </authorList>
    </citation>
    <scope>NUCLEOTIDE SEQUENCE [LARGE SCALE GENOMIC DNA]</scope>
    <source>
        <strain evidence="4 5">LSU 92-RS-03</strain>
    </source>
</reference>
<dbReference type="PANTHER" id="PTHR47032:SF1">
    <property type="entry name" value="UDP-D-XYLOSE:L-FUCOSE ALPHA-1,3-D-XYLOSYLTRANSFERASE-RELATED"/>
    <property type="match status" value="1"/>
</dbReference>
<dbReference type="Pfam" id="PF03407">
    <property type="entry name" value="Nucleotid_trans"/>
    <property type="match status" value="1"/>
</dbReference>
<evidence type="ECO:0000313" key="4">
    <source>
        <dbReference type="EMBL" id="RCH94637.1"/>
    </source>
</evidence>
<name>A0A367JXL4_RHIST</name>
<dbReference type="OrthoDB" id="540503at2759"/>
<evidence type="ECO:0000259" key="3">
    <source>
        <dbReference type="Pfam" id="PF03407"/>
    </source>
</evidence>
<gene>
    <name evidence="4" type="ORF">CU098_010847</name>
</gene>
<evidence type="ECO:0000256" key="1">
    <source>
        <dbReference type="ARBA" id="ARBA00007033"/>
    </source>
</evidence>
<accession>A0A367JXL4</accession>
<proteinExistence type="inferred from homology"/>
<dbReference type="InterPro" id="IPR052636">
    <property type="entry name" value="UDP-D-xylose:L-fucose_XylT"/>
</dbReference>
<evidence type="ECO:0000256" key="2">
    <source>
        <dbReference type="SAM" id="Phobius"/>
    </source>
</evidence>
<dbReference type="GO" id="GO:0016757">
    <property type="term" value="F:glycosyltransferase activity"/>
    <property type="evidence" value="ECO:0007669"/>
    <property type="project" value="TreeGrafter"/>
</dbReference>
<comment type="caution">
    <text evidence="4">The sequence shown here is derived from an EMBL/GenBank/DDBJ whole genome shotgun (WGS) entry which is preliminary data.</text>
</comment>
<feature type="domain" description="Nucleotide-diphospho-sugar transferase" evidence="3">
    <location>
        <begin position="131"/>
        <end position="285"/>
    </location>
</feature>
<keyword evidence="2" id="KW-1133">Transmembrane helix</keyword>
<sequence length="304" mass="35241">MYKLSILDQKRGLLLASLIIVIASFTYLAYTYTQTYIISESLTDDKSYLNPPLNPEQCICDNELVIQEDEAPTNEQSVNINIKFPPLPQETMDKINKNLLKNRILVVATANYGMRNHVYNWIESLKRTKETNFIIFCLDEKLYEHLALTGHKDRAAKIPETWFHQAVEDDFSLYFSETYRIITHAKTLVVQQLLYLDITVFFSDIDIVWIRPHIVDYMDALMQIRPQTGVLFQQEGVDQREVNSGFYLMRPTDLTKRLLAETIVIQDTDKKLTQQGAMNVALNKLDLDVRTTSVVLLDLLHFPN</sequence>
<keyword evidence="2" id="KW-0812">Transmembrane</keyword>
<dbReference type="InterPro" id="IPR005069">
    <property type="entry name" value="Nucl-diP-sugar_transferase"/>
</dbReference>
<feature type="transmembrane region" description="Helical" evidence="2">
    <location>
        <begin position="12"/>
        <end position="30"/>
    </location>
</feature>
<feature type="non-terminal residue" evidence="4">
    <location>
        <position position="304"/>
    </location>
</feature>
<protein>
    <recommendedName>
        <fullName evidence="3">Nucleotide-diphospho-sugar transferase domain-containing protein</fullName>
    </recommendedName>
</protein>
<dbReference type="PANTHER" id="PTHR47032">
    <property type="entry name" value="UDP-D-XYLOSE:L-FUCOSE ALPHA-1,3-D-XYLOSYLTRANSFERASE-RELATED"/>
    <property type="match status" value="1"/>
</dbReference>
<dbReference type="GO" id="GO:0005794">
    <property type="term" value="C:Golgi apparatus"/>
    <property type="evidence" value="ECO:0007669"/>
    <property type="project" value="TreeGrafter"/>
</dbReference>
<keyword evidence="5" id="KW-1185">Reference proteome</keyword>
<dbReference type="EMBL" id="PJQM01002533">
    <property type="protein sequence ID" value="RCH94637.1"/>
    <property type="molecule type" value="Genomic_DNA"/>
</dbReference>
<keyword evidence="2" id="KW-0472">Membrane</keyword>
<dbReference type="STRING" id="4846.A0A367JXL4"/>
<dbReference type="AlphaFoldDB" id="A0A367JXL4"/>
<dbReference type="SUPFAM" id="SSF53448">
    <property type="entry name" value="Nucleotide-diphospho-sugar transferases"/>
    <property type="match status" value="1"/>
</dbReference>
<dbReference type="InterPro" id="IPR029044">
    <property type="entry name" value="Nucleotide-diphossugar_trans"/>
</dbReference>
<evidence type="ECO:0000313" key="5">
    <source>
        <dbReference type="Proteomes" id="UP000253551"/>
    </source>
</evidence>